<organism evidence="3 5">
    <name type="scientific">Caproicibacterium lactatifermentans</name>
    <dbReference type="NCBI Taxonomy" id="2666138"/>
    <lineage>
        <taxon>Bacteria</taxon>
        <taxon>Bacillati</taxon>
        <taxon>Bacillota</taxon>
        <taxon>Clostridia</taxon>
        <taxon>Eubacteriales</taxon>
        <taxon>Oscillospiraceae</taxon>
        <taxon>Caproicibacterium</taxon>
    </lineage>
</organism>
<keyword evidence="6" id="KW-1185">Reference proteome</keyword>
<proteinExistence type="predicted"/>
<evidence type="ECO:0000259" key="2">
    <source>
        <dbReference type="Pfam" id="PF07670"/>
    </source>
</evidence>
<reference evidence="4" key="3">
    <citation type="journal article" date="2022" name="Int. J. Syst. Evol. Microbiol.">
        <title>Caproicibacterium lactatifermentans sp. nov., isolated from pit clay used for the production of Chinese strong aroma-type liquor.</title>
        <authorList>
            <person name="Wang H."/>
            <person name="Gu Y."/>
            <person name="Zhao D."/>
            <person name="Qiao Z."/>
            <person name="Zheng J."/>
            <person name="Gao J."/>
            <person name="Ren C."/>
            <person name="Xu Y."/>
        </authorList>
    </citation>
    <scope>NUCLEOTIDE SEQUENCE</scope>
    <source>
        <strain evidence="4">JNU-WLY1368</strain>
    </source>
</reference>
<reference evidence="4" key="2">
    <citation type="journal article" date="2021" name="Appl. Environ. Microbiol.">
        <title>Adaptability of a Caproate-Producing Bacterium Contributes to Its Dominance in an Anaerobic Fermentation System.</title>
        <authorList>
            <person name="Wang H."/>
            <person name="Gu Y."/>
            <person name="Zhou W."/>
            <person name="Zhao D."/>
            <person name="Qiao Z."/>
            <person name="Zheng J."/>
            <person name="Gao J."/>
            <person name="Chen X."/>
            <person name="Ren C."/>
            <person name="Xu Y."/>
        </authorList>
    </citation>
    <scope>NUCLEOTIDE SEQUENCE</scope>
    <source>
        <strain evidence="4">JNU-WLY1368</strain>
    </source>
</reference>
<dbReference type="Proteomes" id="UP000501316">
    <property type="component" value="Chromosome"/>
</dbReference>
<evidence type="ECO:0000256" key="1">
    <source>
        <dbReference type="SAM" id="Phobius"/>
    </source>
</evidence>
<accession>A0A859DWH5</accession>
<gene>
    <name evidence="3" type="ORF">GJQ69_07435</name>
    <name evidence="4" type="ORF">GKP14_06375</name>
</gene>
<dbReference type="AlphaFoldDB" id="A0A859DWH5"/>
<feature type="transmembrane region" description="Helical" evidence="1">
    <location>
        <begin position="89"/>
        <end position="112"/>
    </location>
</feature>
<dbReference type="EMBL" id="CP046161">
    <property type="protein sequence ID" value="QKO30656.1"/>
    <property type="molecule type" value="Genomic_DNA"/>
</dbReference>
<dbReference type="Pfam" id="PF07670">
    <property type="entry name" value="Gate"/>
    <property type="match status" value="1"/>
</dbReference>
<dbReference type="KEGG" id="clf:GJQ69_07435"/>
<protein>
    <submittedName>
        <fullName evidence="3">Spore maturation protein A</fullName>
    </submittedName>
</protein>
<keyword evidence="1" id="KW-0812">Transmembrane</keyword>
<reference evidence="5 6" key="1">
    <citation type="submission" date="2019-11" db="EMBL/GenBank/DDBJ databases">
        <authorList>
            <person name="Ren C."/>
            <person name="Wang H."/>
            <person name="Xu Y."/>
        </authorList>
    </citation>
    <scope>NUCLEOTIDE SEQUENCE [LARGE SCALE GENOMIC DNA]</scope>
    <source>
        <strain evidence="6">JNU-WLY1368</strain>
        <strain evidence="3 5">LBM 19010</strain>
    </source>
</reference>
<keyword evidence="1" id="KW-0472">Membrane</keyword>
<feature type="domain" description="Nucleoside transporter/FeoB GTPase Gate" evidence="2">
    <location>
        <begin position="44"/>
        <end position="154"/>
    </location>
</feature>
<name>A0A859DWH5_9FIRM</name>
<evidence type="ECO:0000313" key="6">
    <source>
        <dbReference type="Proteomes" id="UP000509623"/>
    </source>
</evidence>
<dbReference type="Proteomes" id="UP000509623">
    <property type="component" value="Chromosome"/>
</dbReference>
<evidence type="ECO:0000313" key="4">
    <source>
        <dbReference type="EMBL" id="QKO30656.1"/>
    </source>
</evidence>
<evidence type="ECO:0000313" key="3">
    <source>
        <dbReference type="EMBL" id="QKN24331.1"/>
    </source>
</evidence>
<feature type="transmembrane region" description="Helical" evidence="1">
    <location>
        <begin position="132"/>
        <end position="154"/>
    </location>
</feature>
<sequence length="194" mass="20665">MLNWIWVGMLFASFICALCTGRVPQLSDAILSGAGNAVKLCLETMGMMCFWTGLMYAAEQGGLTRLLAKVLSPLLRCLFPKLKRSSSALGAICMNLTANLLGLGNAATPLGLAAMQELKKESQTPAGTADNAMVLFVVLNTASLQLVPTFLATLRSKYGAAQPFDILPVIWITSVCALLTAVTAAKLMERRFCG</sequence>
<dbReference type="InterPro" id="IPR011642">
    <property type="entry name" value="Gate_dom"/>
</dbReference>
<dbReference type="EMBL" id="CP046051">
    <property type="protein sequence ID" value="QKN24331.1"/>
    <property type="molecule type" value="Genomic_DNA"/>
</dbReference>
<keyword evidence="1" id="KW-1133">Transmembrane helix</keyword>
<evidence type="ECO:0000313" key="5">
    <source>
        <dbReference type="Proteomes" id="UP000501316"/>
    </source>
</evidence>
<feature type="transmembrane region" description="Helical" evidence="1">
    <location>
        <begin position="166"/>
        <end position="188"/>
    </location>
</feature>